<reference evidence="2 3" key="1">
    <citation type="submission" date="2024-01" db="EMBL/GenBank/DDBJ databases">
        <authorList>
            <person name="Allen C."/>
            <person name="Tagirdzhanova G."/>
        </authorList>
    </citation>
    <scope>NUCLEOTIDE SEQUENCE [LARGE SCALE GENOMIC DNA]</scope>
</reference>
<comment type="caution">
    <text evidence="2">The sequence shown here is derived from an EMBL/GenBank/DDBJ whole genome shotgun (WGS) entry which is preliminary data.</text>
</comment>
<dbReference type="Gene3D" id="3.30.300.30">
    <property type="match status" value="1"/>
</dbReference>
<dbReference type="Proteomes" id="UP001642406">
    <property type="component" value="Unassembled WGS sequence"/>
</dbReference>
<evidence type="ECO:0000313" key="3">
    <source>
        <dbReference type="Proteomes" id="UP001642406"/>
    </source>
</evidence>
<dbReference type="PANTHER" id="PTHR42921">
    <property type="entry name" value="ACETOACETYL-COA SYNTHETASE"/>
    <property type="match status" value="1"/>
</dbReference>
<accession>A0ABP0CW08</accession>
<dbReference type="InterPro" id="IPR020845">
    <property type="entry name" value="AMP-binding_CS"/>
</dbReference>
<gene>
    <name evidence="2" type="ORF">SBRCBS47491_009602</name>
</gene>
<feature type="domain" description="AMP-dependent synthetase/ligase" evidence="1">
    <location>
        <begin position="108"/>
        <end position="489"/>
    </location>
</feature>
<proteinExistence type="predicted"/>
<sequence>MEPLWKPRDVAVTNPARFMAHINKKYGLNLKTYHDLHSWSVAPATLPVFWREAYQWLELAPPGQPAPGPMTADIAKGSKETKMFPPPVFFPNDKFNLAEFLLRDGPDDQVAVHFAREGRAGIERVTWRQLRDRVRRARGAMTASGIVAGDVVAGVVSNSVDAMVLALAALALGAVWSSSSPDLGAAAIVDRYGQVAPKLVFADDGYTYANKKVGLAARLADWSAKLGAAGPGLQNVVVINYSDLRPGIKSIYRGCTFEDFLKRDKGAPLDFELLPFNHPGFILFSSGTTGKPKCIVHSAGGAALKVKADMILQHDIRKDDVVFQYTTTSWIMWVLNFINVSSGKSMLLYDGSPYHPKPTTLLEIAEEVGVSVFGTSPRYMADLRSKGISPRNYNIPFRTVTSTGFVLSPELYEWFYREGFPPDAQLISMSGGTDLCGSFVCGTPLLPVFSGEIQCKGLGMAVDIMDSSRDEPVSVEASGAAGELVCTQPFPSQPISFHGKDGAQRYFASYFERFGPTIWCHGDYIQRLPNTNGLAILGRSDGVLNPSGVRFGSAEIYAVTETFLEIADTLCIGQKRVTDLDERVLLFVKMQPGKGPLTPALVDKLRTAIRSKYSSRHVPRYIFEVADIPYTVNGKKCEINVKHIVSGRKAAVSGTVANPEVLKLYEQYKELPGDEPNASKTAKL</sequence>
<dbReference type="InterPro" id="IPR045851">
    <property type="entry name" value="AMP-bd_C_sf"/>
</dbReference>
<dbReference type="EMBL" id="CAWUHC010000157">
    <property type="protein sequence ID" value="CAK7236334.1"/>
    <property type="molecule type" value="Genomic_DNA"/>
</dbReference>
<dbReference type="NCBIfam" id="TIGR01217">
    <property type="entry name" value="ac_ac_CoA_syn"/>
    <property type="match status" value="1"/>
</dbReference>
<dbReference type="PROSITE" id="PS00455">
    <property type="entry name" value="AMP_BINDING"/>
    <property type="match status" value="1"/>
</dbReference>
<evidence type="ECO:0000313" key="2">
    <source>
        <dbReference type="EMBL" id="CAK7236334.1"/>
    </source>
</evidence>
<dbReference type="Pfam" id="PF00501">
    <property type="entry name" value="AMP-binding"/>
    <property type="match status" value="1"/>
</dbReference>
<evidence type="ECO:0000259" key="1">
    <source>
        <dbReference type="Pfam" id="PF00501"/>
    </source>
</evidence>
<name>A0ABP0CW08_9PEZI</name>
<dbReference type="InterPro" id="IPR000873">
    <property type="entry name" value="AMP-dep_synth/lig_dom"/>
</dbReference>
<dbReference type="SUPFAM" id="SSF56801">
    <property type="entry name" value="Acetyl-CoA synthetase-like"/>
    <property type="match status" value="1"/>
</dbReference>
<organism evidence="2 3">
    <name type="scientific">Sporothrix bragantina</name>
    <dbReference type="NCBI Taxonomy" id="671064"/>
    <lineage>
        <taxon>Eukaryota</taxon>
        <taxon>Fungi</taxon>
        <taxon>Dikarya</taxon>
        <taxon>Ascomycota</taxon>
        <taxon>Pezizomycotina</taxon>
        <taxon>Sordariomycetes</taxon>
        <taxon>Sordariomycetidae</taxon>
        <taxon>Ophiostomatales</taxon>
        <taxon>Ophiostomataceae</taxon>
        <taxon>Sporothrix</taxon>
    </lineage>
</organism>
<protein>
    <recommendedName>
        <fullName evidence="1">AMP-dependent synthetase/ligase domain-containing protein</fullName>
    </recommendedName>
</protein>
<dbReference type="PANTHER" id="PTHR42921:SF4">
    <property type="entry name" value="ACETOACETYL-COA SYNTHASE (AFU_ORTHOLOGUE AFUA_8G04770)"/>
    <property type="match status" value="1"/>
</dbReference>
<dbReference type="InterPro" id="IPR005914">
    <property type="entry name" value="Acac_CoA_synth"/>
</dbReference>
<keyword evidence="3" id="KW-1185">Reference proteome</keyword>
<dbReference type="InterPro" id="IPR042099">
    <property type="entry name" value="ANL_N_sf"/>
</dbReference>
<dbReference type="Gene3D" id="3.40.50.12780">
    <property type="entry name" value="N-terminal domain of ligase-like"/>
    <property type="match status" value="1"/>
</dbReference>